<dbReference type="CDD" id="cd07377">
    <property type="entry name" value="WHTH_GntR"/>
    <property type="match status" value="1"/>
</dbReference>
<dbReference type="InterPro" id="IPR011663">
    <property type="entry name" value="UTRA"/>
</dbReference>
<evidence type="ECO:0000259" key="4">
    <source>
        <dbReference type="PROSITE" id="PS50949"/>
    </source>
</evidence>
<accession>A0A062UB29</accession>
<feature type="domain" description="HTH gntR-type" evidence="4">
    <location>
        <begin position="22"/>
        <end position="90"/>
    </location>
</feature>
<evidence type="ECO:0000256" key="3">
    <source>
        <dbReference type="ARBA" id="ARBA00023163"/>
    </source>
</evidence>
<evidence type="ECO:0000313" key="6">
    <source>
        <dbReference type="Proteomes" id="UP000027037"/>
    </source>
</evidence>
<keyword evidence="1" id="KW-0805">Transcription regulation</keyword>
<keyword evidence="6" id="KW-1185">Reference proteome</keyword>
<dbReference type="InterPro" id="IPR028978">
    <property type="entry name" value="Chorismate_lyase_/UTRA_dom_sf"/>
</dbReference>
<comment type="caution">
    <text evidence="5">The sequence shown here is derived from an EMBL/GenBank/DDBJ whole genome shotgun (WGS) entry which is preliminary data.</text>
</comment>
<keyword evidence="3" id="KW-0804">Transcription</keyword>
<dbReference type="Gene3D" id="3.40.1410.10">
    <property type="entry name" value="Chorismate lyase-like"/>
    <property type="match status" value="1"/>
</dbReference>
<name>A0A062UB29_9PROT</name>
<dbReference type="PATRIC" id="fig|1280946.3.peg.2657"/>
<dbReference type="STRING" id="1280946.HY29_03725"/>
<dbReference type="EMBL" id="AWFF01000054">
    <property type="protein sequence ID" value="KCZ53340.1"/>
    <property type="molecule type" value="Genomic_DNA"/>
</dbReference>
<dbReference type="InterPro" id="IPR036388">
    <property type="entry name" value="WH-like_DNA-bd_sf"/>
</dbReference>
<dbReference type="PROSITE" id="PS50949">
    <property type="entry name" value="HTH_GNTR"/>
    <property type="match status" value="1"/>
</dbReference>
<dbReference type="eggNOG" id="COG2188">
    <property type="taxonomic scope" value="Bacteria"/>
</dbReference>
<sequence>MHMKEETAFELTADELDETSSLPLYQQIYTKIREAIISGKVPAQSKLPAEQELVQSLGVSRITVKRAFNELAIAGLVRRYRGRGTVVTYDATAPTVKGSFENLIDGLKRMGIETQVQLLDCEMISPSPAIAEALELSRNASVQRIVRLRILADEPFSYLVTYVPEDIAEAYSEDDLATASLISLLEKAGHRPCEATQTITAVPAEAAVAAVLGVTTGSPLLRIHRIMRDATGRPVQDITATYRADRFQYEMRLTREKNSDWTAE</sequence>
<dbReference type="InterPro" id="IPR050679">
    <property type="entry name" value="Bact_HTH_transcr_reg"/>
</dbReference>
<dbReference type="PRINTS" id="PR00035">
    <property type="entry name" value="HTHGNTR"/>
</dbReference>
<evidence type="ECO:0000256" key="1">
    <source>
        <dbReference type="ARBA" id="ARBA00023015"/>
    </source>
</evidence>
<dbReference type="PANTHER" id="PTHR44846:SF1">
    <property type="entry name" value="MANNOSYL-D-GLYCERATE TRANSPORT_METABOLISM SYSTEM REPRESSOR MNGR-RELATED"/>
    <property type="match status" value="1"/>
</dbReference>
<dbReference type="SUPFAM" id="SSF64288">
    <property type="entry name" value="Chorismate lyase-like"/>
    <property type="match status" value="1"/>
</dbReference>
<dbReference type="PANTHER" id="PTHR44846">
    <property type="entry name" value="MANNOSYL-D-GLYCERATE TRANSPORT/METABOLISM SYSTEM REPRESSOR MNGR-RELATED"/>
    <property type="match status" value="1"/>
</dbReference>
<organism evidence="5 6">
    <name type="scientific">Hyphomonas beringensis</name>
    <dbReference type="NCBI Taxonomy" id="1280946"/>
    <lineage>
        <taxon>Bacteria</taxon>
        <taxon>Pseudomonadati</taxon>
        <taxon>Pseudomonadota</taxon>
        <taxon>Alphaproteobacteria</taxon>
        <taxon>Hyphomonadales</taxon>
        <taxon>Hyphomonadaceae</taxon>
        <taxon>Hyphomonas</taxon>
    </lineage>
</organism>
<evidence type="ECO:0000256" key="2">
    <source>
        <dbReference type="ARBA" id="ARBA00023125"/>
    </source>
</evidence>
<dbReference type="InterPro" id="IPR036390">
    <property type="entry name" value="WH_DNA-bd_sf"/>
</dbReference>
<dbReference type="InterPro" id="IPR000524">
    <property type="entry name" value="Tscrpt_reg_HTH_GntR"/>
</dbReference>
<dbReference type="Proteomes" id="UP000027037">
    <property type="component" value="Unassembled WGS sequence"/>
</dbReference>
<dbReference type="SMART" id="SM00866">
    <property type="entry name" value="UTRA"/>
    <property type="match status" value="1"/>
</dbReference>
<keyword evidence="2" id="KW-0238">DNA-binding</keyword>
<dbReference type="Pfam" id="PF07702">
    <property type="entry name" value="UTRA"/>
    <property type="match status" value="1"/>
</dbReference>
<dbReference type="GO" id="GO:0003700">
    <property type="term" value="F:DNA-binding transcription factor activity"/>
    <property type="evidence" value="ECO:0007669"/>
    <property type="project" value="InterPro"/>
</dbReference>
<proteinExistence type="predicted"/>
<dbReference type="SMART" id="SM00345">
    <property type="entry name" value="HTH_GNTR"/>
    <property type="match status" value="1"/>
</dbReference>
<dbReference type="AlphaFoldDB" id="A0A062UB29"/>
<reference evidence="5 6" key="1">
    <citation type="journal article" date="2014" name="Antonie Van Leeuwenhoek">
        <title>Hyphomonas beringensis sp. nov. and Hyphomonas chukchiensis sp. nov., isolated from surface seawater of the Bering Sea and Chukchi Sea.</title>
        <authorList>
            <person name="Li C."/>
            <person name="Lai Q."/>
            <person name="Li G."/>
            <person name="Dong C."/>
            <person name="Wang J."/>
            <person name="Liao Y."/>
            <person name="Shao Z."/>
        </authorList>
    </citation>
    <scope>NUCLEOTIDE SEQUENCE [LARGE SCALE GENOMIC DNA]</scope>
    <source>
        <strain evidence="5 6">25B14_1</strain>
    </source>
</reference>
<evidence type="ECO:0000313" key="5">
    <source>
        <dbReference type="EMBL" id="KCZ53340.1"/>
    </source>
</evidence>
<dbReference type="GO" id="GO:0003677">
    <property type="term" value="F:DNA binding"/>
    <property type="evidence" value="ECO:0007669"/>
    <property type="project" value="UniProtKB-KW"/>
</dbReference>
<dbReference type="Gene3D" id="1.10.10.10">
    <property type="entry name" value="Winged helix-like DNA-binding domain superfamily/Winged helix DNA-binding domain"/>
    <property type="match status" value="1"/>
</dbReference>
<dbReference type="GO" id="GO:0045892">
    <property type="term" value="P:negative regulation of DNA-templated transcription"/>
    <property type="evidence" value="ECO:0007669"/>
    <property type="project" value="TreeGrafter"/>
</dbReference>
<dbReference type="SUPFAM" id="SSF46785">
    <property type="entry name" value="Winged helix' DNA-binding domain"/>
    <property type="match status" value="1"/>
</dbReference>
<protein>
    <recommendedName>
        <fullName evidence="4">HTH gntR-type domain-containing protein</fullName>
    </recommendedName>
</protein>
<dbReference type="Pfam" id="PF00392">
    <property type="entry name" value="GntR"/>
    <property type="match status" value="1"/>
</dbReference>
<gene>
    <name evidence="5" type="ORF">HY29_03725</name>
</gene>